<keyword evidence="3" id="KW-1185">Reference proteome</keyword>
<dbReference type="PANTHER" id="PTHR40469">
    <property type="entry name" value="SECRETED GLYCOSYL HYDROLASE"/>
    <property type="match status" value="1"/>
</dbReference>
<sequence>MIRKEDRIELFVVTKGHAFSRDGLEAMLRAAGSEPTMVDQPAAAVLLNPEQMRRYDAILFYDMPGLDFRAPIAERPGFAEPTDAFRAGFEALMAEGKGMVMLHHAAAGWPAWPRYAQAIGGQFLYRDAVIGGEARPGSGYLADVAYTARVADTPHPVTQGLPPRFALTDELYLQQVFEDPSIQPLLYLDDTIDPARFQSARRAVQRLADGEGAPWVPEALNPLLAWAKPAGNSPLVYIQPGDSPATYADPTYRQLVGNALRWVASDDGREWARSAREVE</sequence>
<dbReference type="PATRIC" id="fig|1114963.3.peg.3488"/>
<dbReference type="OrthoDB" id="109511at2"/>
<evidence type="ECO:0000313" key="2">
    <source>
        <dbReference type="EMBL" id="KMS53585.1"/>
    </source>
</evidence>
<dbReference type="PANTHER" id="PTHR40469:SF2">
    <property type="entry name" value="GALACTOSE-BINDING DOMAIN-LIKE SUPERFAMILY PROTEIN"/>
    <property type="match status" value="1"/>
</dbReference>
<dbReference type="SUPFAM" id="SSF52317">
    <property type="entry name" value="Class I glutamine amidotransferase-like"/>
    <property type="match status" value="1"/>
</dbReference>
<proteinExistence type="predicted"/>
<evidence type="ECO:0000313" key="3">
    <source>
        <dbReference type="Proteomes" id="UP000052268"/>
    </source>
</evidence>
<name>A0A0J8AFC3_9SPHN</name>
<dbReference type="EMBL" id="JACU01000007">
    <property type="protein sequence ID" value="KMS53585.1"/>
    <property type="molecule type" value="Genomic_DNA"/>
</dbReference>
<dbReference type="AlphaFoldDB" id="A0A0J8AFC3"/>
<gene>
    <name evidence="2" type="ORF">V474_23235</name>
</gene>
<reference evidence="2 3" key="1">
    <citation type="journal article" date="2015" name="G3 (Bethesda)">
        <title>Insights into Ongoing Evolution of the Hexachlorocyclohexane Catabolic Pathway from Comparative Genomics of Ten Sphingomonadaceae Strains.</title>
        <authorList>
            <person name="Pearce S.L."/>
            <person name="Oakeshott J.G."/>
            <person name="Pandey G."/>
        </authorList>
    </citation>
    <scope>NUCLEOTIDE SEQUENCE [LARGE SCALE GENOMIC DNA]</scope>
    <source>
        <strain evidence="2 3">LL02</strain>
    </source>
</reference>
<dbReference type="Pfam" id="PF06283">
    <property type="entry name" value="ThuA"/>
    <property type="match status" value="1"/>
</dbReference>
<comment type="caution">
    <text evidence="2">The sequence shown here is derived from an EMBL/GenBank/DDBJ whole genome shotgun (WGS) entry which is preliminary data.</text>
</comment>
<dbReference type="InterPro" id="IPR029062">
    <property type="entry name" value="Class_I_gatase-like"/>
</dbReference>
<evidence type="ECO:0000259" key="1">
    <source>
        <dbReference type="Pfam" id="PF06283"/>
    </source>
</evidence>
<protein>
    <submittedName>
        <fullName evidence="2">Acyl-CoA synthase</fullName>
    </submittedName>
</protein>
<organism evidence="2 3">
    <name type="scientific">Novosphingobium barchaimii LL02</name>
    <dbReference type="NCBI Taxonomy" id="1114963"/>
    <lineage>
        <taxon>Bacteria</taxon>
        <taxon>Pseudomonadati</taxon>
        <taxon>Pseudomonadota</taxon>
        <taxon>Alphaproteobacteria</taxon>
        <taxon>Sphingomonadales</taxon>
        <taxon>Sphingomonadaceae</taxon>
        <taxon>Novosphingobium</taxon>
    </lineage>
</organism>
<accession>A0A0J8AFC3</accession>
<dbReference type="Proteomes" id="UP000052268">
    <property type="component" value="Unassembled WGS sequence"/>
</dbReference>
<dbReference type="Gene3D" id="3.40.50.880">
    <property type="match status" value="1"/>
</dbReference>
<dbReference type="InterPro" id="IPR029010">
    <property type="entry name" value="ThuA-like"/>
</dbReference>
<dbReference type="RefSeq" id="WP_059152551.1">
    <property type="nucleotide sequence ID" value="NZ_KQ130455.1"/>
</dbReference>
<feature type="domain" description="ThuA-like" evidence="1">
    <location>
        <begin position="17"/>
        <end position="263"/>
    </location>
</feature>